<dbReference type="EMBL" id="JACJPY010000075">
    <property type="protein sequence ID" value="MBD2151994.1"/>
    <property type="molecule type" value="Genomic_DNA"/>
</dbReference>
<evidence type="ECO:0000256" key="1">
    <source>
        <dbReference type="SAM" id="Phobius"/>
    </source>
</evidence>
<dbReference type="Gene3D" id="3.90.1570.10">
    <property type="entry name" value="tt1808, chain A"/>
    <property type="match status" value="1"/>
</dbReference>
<dbReference type="PANTHER" id="PTHR36558">
    <property type="entry name" value="GLR1098 PROTEIN"/>
    <property type="match status" value="1"/>
</dbReference>
<name>A0A926UVT9_9CYAN</name>
<dbReference type="AlphaFoldDB" id="A0A926UVT9"/>
<keyword evidence="1" id="KW-0812">Transmembrane</keyword>
<dbReference type="Proteomes" id="UP000631421">
    <property type="component" value="Unassembled WGS sequence"/>
</dbReference>
<dbReference type="InterPro" id="IPR008538">
    <property type="entry name" value="Uma2"/>
</dbReference>
<feature type="domain" description="Putative restriction endonuclease" evidence="2">
    <location>
        <begin position="35"/>
        <end position="190"/>
    </location>
</feature>
<organism evidence="3 4">
    <name type="scientific">Pseudanabaena cinerea FACHB-1277</name>
    <dbReference type="NCBI Taxonomy" id="2949581"/>
    <lineage>
        <taxon>Bacteria</taxon>
        <taxon>Bacillati</taxon>
        <taxon>Cyanobacteriota</taxon>
        <taxon>Cyanophyceae</taxon>
        <taxon>Pseudanabaenales</taxon>
        <taxon>Pseudanabaenaceae</taxon>
        <taxon>Pseudanabaena</taxon>
        <taxon>Pseudanabaena cinerea</taxon>
    </lineage>
</organism>
<dbReference type="Pfam" id="PF05685">
    <property type="entry name" value="Uma2"/>
    <property type="match status" value="1"/>
</dbReference>
<keyword evidence="4" id="KW-1185">Reference proteome</keyword>
<keyword evidence="3" id="KW-0255">Endonuclease</keyword>
<reference evidence="3" key="1">
    <citation type="journal article" date="2015" name="ISME J.">
        <title>Draft Genome Sequence of Streptomyces incarnatus NRRL8089, which Produces the Nucleoside Antibiotic Sinefungin.</title>
        <authorList>
            <person name="Oshima K."/>
            <person name="Hattori M."/>
            <person name="Shimizu H."/>
            <person name="Fukuda K."/>
            <person name="Nemoto M."/>
            <person name="Inagaki K."/>
            <person name="Tamura T."/>
        </authorList>
    </citation>
    <scope>NUCLEOTIDE SEQUENCE</scope>
    <source>
        <strain evidence="3">FACHB-1277</strain>
    </source>
</reference>
<dbReference type="PANTHER" id="PTHR36558:SF1">
    <property type="entry name" value="RESTRICTION ENDONUCLEASE DOMAIN-CONTAINING PROTEIN-RELATED"/>
    <property type="match status" value="1"/>
</dbReference>
<proteinExistence type="predicted"/>
<dbReference type="RefSeq" id="WP_190352407.1">
    <property type="nucleotide sequence ID" value="NZ_JACJPY010000075.1"/>
</dbReference>
<sequence>MVVAIDRLQPPSVANTPDITGQETHLKKDLVTLAEYRMISETAEERIEYRNGEIFVMSGGSFAHSLIATNIVGFLIFMLRDTDFKICNGDMRIWIPEFNCGTYADVLVIDGEPEFNDTRNDEILNPILIVEVLSPSTERYERGEKFRKYRSVPSLREYLLISQSEPYIEHYSKSDSNNNSKAENGEIWQLQISDRLEQKVPLPHLNVEIPITEIYRRIAGID</sequence>
<dbReference type="CDD" id="cd06260">
    <property type="entry name" value="DUF820-like"/>
    <property type="match status" value="1"/>
</dbReference>
<dbReference type="InterPro" id="IPR011335">
    <property type="entry name" value="Restrct_endonuc-II-like"/>
</dbReference>
<keyword evidence="3" id="KW-0378">Hydrolase</keyword>
<evidence type="ECO:0000313" key="4">
    <source>
        <dbReference type="Proteomes" id="UP000631421"/>
    </source>
</evidence>
<gene>
    <name evidence="3" type="ORF">H6F44_17965</name>
</gene>
<feature type="transmembrane region" description="Helical" evidence="1">
    <location>
        <begin position="54"/>
        <end position="79"/>
    </location>
</feature>
<reference evidence="3" key="2">
    <citation type="submission" date="2020-08" db="EMBL/GenBank/DDBJ databases">
        <authorList>
            <person name="Chen M."/>
            <person name="Teng W."/>
            <person name="Zhao L."/>
            <person name="Hu C."/>
            <person name="Zhou Y."/>
            <person name="Han B."/>
            <person name="Song L."/>
            <person name="Shu W."/>
        </authorList>
    </citation>
    <scope>NUCLEOTIDE SEQUENCE</scope>
    <source>
        <strain evidence="3">FACHB-1277</strain>
    </source>
</reference>
<evidence type="ECO:0000313" key="3">
    <source>
        <dbReference type="EMBL" id="MBD2151994.1"/>
    </source>
</evidence>
<keyword evidence="1" id="KW-1133">Transmembrane helix</keyword>
<keyword evidence="1" id="KW-0472">Membrane</keyword>
<protein>
    <submittedName>
        <fullName evidence="3">Uma2 family endonuclease</fullName>
    </submittedName>
</protein>
<keyword evidence="3" id="KW-0540">Nuclease</keyword>
<comment type="caution">
    <text evidence="3">The sequence shown here is derived from an EMBL/GenBank/DDBJ whole genome shotgun (WGS) entry which is preliminary data.</text>
</comment>
<dbReference type="SUPFAM" id="SSF52980">
    <property type="entry name" value="Restriction endonuclease-like"/>
    <property type="match status" value="1"/>
</dbReference>
<dbReference type="GO" id="GO:0004519">
    <property type="term" value="F:endonuclease activity"/>
    <property type="evidence" value="ECO:0007669"/>
    <property type="project" value="UniProtKB-KW"/>
</dbReference>
<evidence type="ECO:0000259" key="2">
    <source>
        <dbReference type="Pfam" id="PF05685"/>
    </source>
</evidence>
<accession>A0A926UVT9</accession>
<dbReference type="InterPro" id="IPR012296">
    <property type="entry name" value="Nuclease_put_TT1808"/>
</dbReference>